<protein>
    <submittedName>
        <fullName evidence="11">MFS transporter</fullName>
    </submittedName>
</protein>
<dbReference type="PROSITE" id="PS50850">
    <property type="entry name" value="MFS"/>
    <property type="match status" value="1"/>
</dbReference>
<evidence type="ECO:0000256" key="4">
    <source>
        <dbReference type="ARBA" id="ARBA00022692"/>
    </source>
</evidence>
<gene>
    <name evidence="11" type="ORF">NMN56_022975</name>
</gene>
<feature type="transmembrane region" description="Helical" evidence="9">
    <location>
        <begin position="357"/>
        <end position="383"/>
    </location>
</feature>
<feature type="transmembrane region" description="Helical" evidence="9">
    <location>
        <begin position="52"/>
        <end position="71"/>
    </location>
</feature>
<feature type="transmembrane region" description="Helical" evidence="9">
    <location>
        <begin position="103"/>
        <end position="127"/>
    </location>
</feature>
<dbReference type="Gene3D" id="1.20.1720.10">
    <property type="entry name" value="Multidrug resistance protein D"/>
    <property type="match status" value="1"/>
</dbReference>
<dbReference type="Pfam" id="PF07690">
    <property type="entry name" value="MFS_1"/>
    <property type="match status" value="1"/>
</dbReference>
<feature type="transmembrane region" description="Helical" evidence="9">
    <location>
        <begin position="332"/>
        <end position="351"/>
    </location>
</feature>
<dbReference type="EMBL" id="JANCPR020000023">
    <property type="protein sequence ID" value="MDJ1134764.1"/>
    <property type="molecule type" value="Genomic_DNA"/>
</dbReference>
<feature type="transmembrane region" description="Helical" evidence="9">
    <location>
        <begin position="139"/>
        <end position="160"/>
    </location>
</feature>
<keyword evidence="3" id="KW-1003">Cell membrane</keyword>
<evidence type="ECO:0000313" key="11">
    <source>
        <dbReference type="EMBL" id="MDJ1134764.1"/>
    </source>
</evidence>
<evidence type="ECO:0000256" key="8">
    <source>
        <dbReference type="SAM" id="MobiDB-lite"/>
    </source>
</evidence>
<keyword evidence="2" id="KW-0813">Transport</keyword>
<accession>A0ABT7A0B4</accession>
<feature type="transmembrane region" description="Helical" evidence="9">
    <location>
        <begin position="78"/>
        <end position="97"/>
    </location>
</feature>
<dbReference type="InterPro" id="IPR036259">
    <property type="entry name" value="MFS_trans_sf"/>
</dbReference>
<feature type="transmembrane region" description="Helical" evidence="9">
    <location>
        <begin position="266"/>
        <end position="288"/>
    </location>
</feature>
<dbReference type="InterPro" id="IPR020846">
    <property type="entry name" value="MFS_dom"/>
</dbReference>
<evidence type="ECO:0000259" key="10">
    <source>
        <dbReference type="PROSITE" id="PS50850"/>
    </source>
</evidence>
<feature type="transmembrane region" description="Helical" evidence="9">
    <location>
        <begin position="166"/>
        <end position="189"/>
    </location>
</feature>
<evidence type="ECO:0000256" key="1">
    <source>
        <dbReference type="ARBA" id="ARBA00004651"/>
    </source>
</evidence>
<keyword evidence="6 9" id="KW-0472">Membrane</keyword>
<organism evidence="11 12">
    <name type="scientific">Streptomyces iconiensis</name>
    <dbReference type="NCBI Taxonomy" id="1384038"/>
    <lineage>
        <taxon>Bacteria</taxon>
        <taxon>Bacillati</taxon>
        <taxon>Actinomycetota</taxon>
        <taxon>Actinomycetes</taxon>
        <taxon>Kitasatosporales</taxon>
        <taxon>Streptomycetaceae</taxon>
        <taxon>Streptomyces</taxon>
    </lineage>
</organism>
<feature type="transmembrane region" description="Helical" evidence="9">
    <location>
        <begin position="300"/>
        <end position="325"/>
    </location>
</feature>
<feature type="transmembrane region" description="Helical" evidence="9">
    <location>
        <begin position="201"/>
        <end position="223"/>
    </location>
</feature>
<comment type="subcellular location">
    <subcellularLocation>
        <location evidence="1">Cell membrane</location>
        <topology evidence="1">Multi-pass membrane protein</topology>
    </subcellularLocation>
</comment>
<keyword evidence="7" id="KW-0046">Antibiotic resistance</keyword>
<evidence type="ECO:0000256" key="5">
    <source>
        <dbReference type="ARBA" id="ARBA00022989"/>
    </source>
</evidence>
<dbReference type="PANTHER" id="PTHR42718:SF47">
    <property type="entry name" value="METHYL VIOLOGEN RESISTANCE PROTEIN SMVA"/>
    <property type="match status" value="1"/>
</dbReference>
<evidence type="ECO:0000256" key="3">
    <source>
        <dbReference type="ARBA" id="ARBA00022475"/>
    </source>
</evidence>
<evidence type="ECO:0000256" key="6">
    <source>
        <dbReference type="ARBA" id="ARBA00023136"/>
    </source>
</evidence>
<name>A0ABT7A0B4_9ACTN</name>
<feature type="region of interest" description="Disordered" evidence="8">
    <location>
        <begin position="484"/>
        <end position="514"/>
    </location>
</feature>
<keyword evidence="4 9" id="KW-0812">Transmembrane</keyword>
<keyword evidence="12" id="KW-1185">Reference proteome</keyword>
<feature type="transmembrane region" description="Helical" evidence="9">
    <location>
        <begin position="457"/>
        <end position="479"/>
    </location>
</feature>
<sequence length="514" mass="52851">MTSPHTTPRRAWLGFTLVLSLVALVAMDNSVLYLAMPSITEALDPTAGQALWTVDIYGFVVASLLIAFGNLGDRYGRLKFLLAGAVTFGIGSAGASLTDSPELLIAFRALMGLGGATLLPAGLAIVSNLFPDPKQRARAIGIFAATFAAGFAVGPVVGGLLLNHFWWGSVFLINLPVVAVFLSFAKVLLKDVRETHPGKVDALSVFLSAVGILLAVYSVKVAAAEGFSAQQMVVGVVGVAVVVWFVRRQLTLESPLLDLKLFRDRVFTVAILTGLLSLVAWAAAGYLSGVYLQTVLGFSVLSAAFLALPGAAVLTTACIGTAGVIDRIGKRAALIASHFFMAFGLVLLLFAGVTGGAWAFIASTVIAGVGYGFSFSLVAETAVAAVPTERAGSAGAIAEMSNELGNALGISLLGSLAALVFRLLGPDVAGTLDTTLATPGLSAADGLQAKDAFVTGLHVAVGAAALLVFALGILAVRWLPREEMAGEGKSEEGERGEGESETSGAGRQGELEAV</sequence>
<dbReference type="Gene3D" id="1.20.1250.20">
    <property type="entry name" value="MFS general substrate transporter like domains"/>
    <property type="match status" value="1"/>
</dbReference>
<keyword evidence="5 9" id="KW-1133">Transmembrane helix</keyword>
<feature type="compositionally biased region" description="Basic and acidic residues" evidence="8">
    <location>
        <begin position="484"/>
        <end position="498"/>
    </location>
</feature>
<feature type="transmembrane region" description="Helical" evidence="9">
    <location>
        <begin position="229"/>
        <end position="246"/>
    </location>
</feature>
<comment type="caution">
    <text evidence="11">The sequence shown here is derived from an EMBL/GenBank/DDBJ whole genome shotgun (WGS) entry which is preliminary data.</text>
</comment>
<evidence type="ECO:0000256" key="9">
    <source>
        <dbReference type="SAM" id="Phobius"/>
    </source>
</evidence>
<feature type="transmembrane region" description="Helical" evidence="9">
    <location>
        <begin position="404"/>
        <end position="424"/>
    </location>
</feature>
<dbReference type="SUPFAM" id="SSF103473">
    <property type="entry name" value="MFS general substrate transporter"/>
    <property type="match status" value="1"/>
</dbReference>
<dbReference type="Proteomes" id="UP001214441">
    <property type="component" value="Unassembled WGS sequence"/>
</dbReference>
<reference evidence="11 12" key="1">
    <citation type="submission" date="2023-05" db="EMBL/GenBank/DDBJ databases">
        <title>Streptantibioticus silvisoli sp. nov., acidotolerant actinomycetes 1 from pine litter.</title>
        <authorList>
            <person name="Swiecimska M."/>
            <person name="Golinska P."/>
            <person name="Sangal V."/>
            <person name="Wachnowicz B."/>
            <person name="Goodfellow M."/>
        </authorList>
    </citation>
    <scope>NUCLEOTIDE SEQUENCE [LARGE SCALE GENOMIC DNA]</scope>
    <source>
        <strain evidence="11 12">DSM 42109</strain>
    </source>
</reference>
<dbReference type="PANTHER" id="PTHR42718">
    <property type="entry name" value="MAJOR FACILITATOR SUPERFAMILY MULTIDRUG TRANSPORTER MFSC"/>
    <property type="match status" value="1"/>
</dbReference>
<feature type="domain" description="Major facilitator superfamily (MFS) profile" evidence="10">
    <location>
        <begin position="14"/>
        <end position="483"/>
    </location>
</feature>
<evidence type="ECO:0000256" key="7">
    <source>
        <dbReference type="ARBA" id="ARBA00023251"/>
    </source>
</evidence>
<proteinExistence type="predicted"/>
<dbReference type="CDD" id="cd17321">
    <property type="entry name" value="MFS_MMR_MDR_like"/>
    <property type="match status" value="1"/>
</dbReference>
<dbReference type="InterPro" id="IPR011701">
    <property type="entry name" value="MFS"/>
</dbReference>
<evidence type="ECO:0000313" key="12">
    <source>
        <dbReference type="Proteomes" id="UP001214441"/>
    </source>
</evidence>
<evidence type="ECO:0000256" key="2">
    <source>
        <dbReference type="ARBA" id="ARBA00022448"/>
    </source>
</evidence>